<sequence length="341" mass="36938">MSAQRIEGLDLDALERWFAEHVEGFAGQLDAELVSGGKSNLTYRLTDGRSSWVLRRPPLGMLTPSAHDMAREYRVVAALHGTPVPVARPVGLLDPSVTGVQCAIVEFVPGAVLRTEDDLAPYTDEQVRACAMALVDTLAALHAIDPAEVGLAEFGKPAGYLARQIRRWYGQWERVRTRHLPDLEALHTELQERCPAESGAAIVHGDFRIDNTIVDPDDPAVVRAVVDWEMATLGDPLADLAMHVVYSDPAFSSVLGGSAASTSPRMPDRREIVERYRAASGRDVGEMSFHLGLAYFKLAVIAEGIHRRYVDGDTRGEGFATVGEAPPPLAAAGRKVLGGGW</sequence>
<dbReference type="InterPro" id="IPR041726">
    <property type="entry name" value="ACAD10_11_N"/>
</dbReference>
<dbReference type="PANTHER" id="PTHR47829">
    <property type="entry name" value="HYDROLASE, PUTATIVE (AFU_ORTHOLOGUE AFUA_1G12880)-RELATED"/>
    <property type="match status" value="1"/>
</dbReference>
<dbReference type="STRING" id="1848.SAMN05443637_103157"/>
<dbReference type="InterPro" id="IPR052898">
    <property type="entry name" value="ACAD10-like"/>
</dbReference>
<feature type="domain" description="Aminoglycoside phosphotransferase" evidence="1">
    <location>
        <begin position="31"/>
        <end position="263"/>
    </location>
</feature>
<gene>
    <name evidence="2" type="ORF">SAMN05443637_103157</name>
</gene>
<dbReference type="SUPFAM" id="SSF56112">
    <property type="entry name" value="Protein kinase-like (PK-like)"/>
    <property type="match status" value="1"/>
</dbReference>
<reference evidence="2 3" key="1">
    <citation type="submission" date="2016-11" db="EMBL/GenBank/DDBJ databases">
        <authorList>
            <person name="Jaros S."/>
            <person name="Januszkiewicz K."/>
            <person name="Wedrychowicz H."/>
        </authorList>
    </citation>
    <scope>NUCLEOTIDE SEQUENCE [LARGE SCALE GENOMIC DNA]</scope>
    <source>
        <strain evidence="2 3">DSM 43832</strain>
    </source>
</reference>
<organism evidence="2 3">
    <name type="scientific">Pseudonocardia thermophila</name>
    <dbReference type="NCBI Taxonomy" id="1848"/>
    <lineage>
        <taxon>Bacteria</taxon>
        <taxon>Bacillati</taxon>
        <taxon>Actinomycetota</taxon>
        <taxon>Actinomycetes</taxon>
        <taxon>Pseudonocardiales</taxon>
        <taxon>Pseudonocardiaceae</taxon>
        <taxon>Pseudonocardia</taxon>
    </lineage>
</organism>
<dbReference type="EMBL" id="FRAP01000003">
    <property type="protein sequence ID" value="SHK16482.1"/>
    <property type="molecule type" value="Genomic_DNA"/>
</dbReference>
<dbReference type="PANTHER" id="PTHR47829:SF1">
    <property type="entry name" value="HAD FAMILY PHOSPHATASE"/>
    <property type="match status" value="1"/>
</dbReference>
<evidence type="ECO:0000313" key="3">
    <source>
        <dbReference type="Proteomes" id="UP000184363"/>
    </source>
</evidence>
<proteinExistence type="predicted"/>
<dbReference type="Pfam" id="PF01636">
    <property type="entry name" value="APH"/>
    <property type="match status" value="1"/>
</dbReference>
<accession>A0A1M6Q8A3</accession>
<keyword evidence="2" id="KW-0418">Kinase</keyword>
<dbReference type="AlphaFoldDB" id="A0A1M6Q8A3"/>
<dbReference type="GO" id="GO:0016301">
    <property type="term" value="F:kinase activity"/>
    <property type="evidence" value="ECO:0007669"/>
    <property type="project" value="UniProtKB-KW"/>
</dbReference>
<dbReference type="Gene3D" id="3.90.1200.10">
    <property type="match status" value="1"/>
</dbReference>
<dbReference type="CDD" id="cd05154">
    <property type="entry name" value="ACAD10_11_N-like"/>
    <property type="match status" value="1"/>
</dbReference>
<keyword evidence="3" id="KW-1185">Reference proteome</keyword>
<evidence type="ECO:0000313" key="2">
    <source>
        <dbReference type="EMBL" id="SHK16482.1"/>
    </source>
</evidence>
<protein>
    <submittedName>
        <fullName evidence="2">Predicted kinase, aminoglycoside phosphotransferase (APT) family</fullName>
    </submittedName>
</protein>
<evidence type="ECO:0000259" key="1">
    <source>
        <dbReference type="Pfam" id="PF01636"/>
    </source>
</evidence>
<dbReference type="InterPro" id="IPR011009">
    <property type="entry name" value="Kinase-like_dom_sf"/>
</dbReference>
<keyword evidence="2" id="KW-0808">Transferase</keyword>
<dbReference type="RefSeq" id="WP_073455697.1">
    <property type="nucleotide sequence ID" value="NZ_FRAP01000003.1"/>
</dbReference>
<name>A0A1M6Q8A3_PSETH</name>
<dbReference type="Gene3D" id="3.30.200.20">
    <property type="entry name" value="Phosphorylase Kinase, domain 1"/>
    <property type="match status" value="1"/>
</dbReference>
<dbReference type="InterPro" id="IPR002575">
    <property type="entry name" value="Aminoglycoside_PTrfase"/>
</dbReference>
<dbReference type="Proteomes" id="UP000184363">
    <property type="component" value="Unassembled WGS sequence"/>
</dbReference>